<evidence type="ECO:0000256" key="1">
    <source>
        <dbReference type="SAM" id="MobiDB-lite"/>
    </source>
</evidence>
<reference evidence="4" key="1">
    <citation type="journal article" date="2016" name="Nat. Biotechnol.">
        <title>Sequencing wild and cultivated cassava and related species reveals extensive interspecific hybridization and genetic diversity.</title>
        <authorList>
            <person name="Bredeson J.V."/>
            <person name="Lyons J.B."/>
            <person name="Prochnik S.E."/>
            <person name="Wu G.A."/>
            <person name="Ha C.M."/>
            <person name="Edsinger-Gonzales E."/>
            <person name="Grimwood J."/>
            <person name="Schmutz J."/>
            <person name="Rabbi I.Y."/>
            <person name="Egesi C."/>
            <person name="Nauluvula P."/>
            <person name="Lebot V."/>
            <person name="Ndunguru J."/>
            <person name="Mkamilo G."/>
            <person name="Bart R.S."/>
            <person name="Setter T.L."/>
            <person name="Gleadow R.M."/>
            <person name="Kulakow P."/>
            <person name="Ferguson M.E."/>
            <person name="Rounsley S."/>
            <person name="Rokhsar D.S."/>
        </authorList>
    </citation>
    <scope>NUCLEOTIDE SEQUENCE [LARGE SCALE GENOMIC DNA]</scope>
    <source>
        <strain evidence="4">cv. AM560-2</strain>
    </source>
</reference>
<evidence type="ECO:0000313" key="3">
    <source>
        <dbReference type="EMBL" id="OAY61186.1"/>
    </source>
</evidence>
<dbReference type="STRING" id="3983.A0A2C9WMT4"/>
<dbReference type="PANTHER" id="PTHR36735">
    <property type="entry name" value="TRANSMEMBRANE PROTEIN"/>
    <property type="match status" value="1"/>
</dbReference>
<feature type="transmembrane region" description="Helical" evidence="2">
    <location>
        <begin position="98"/>
        <end position="122"/>
    </location>
</feature>
<dbReference type="Gramene" id="Manes.01G170100.1.v8.1">
    <property type="protein sequence ID" value="Manes.01G170100.1.v8.1.CDS"/>
    <property type="gene ID" value="Manes.01G170100.v8.1"/>
</dbReference>
<evidence type="ECO:0000256" key="2">
    <source>
        <dbReference type="SAM" id="Phobius"/>
    </source>
</evidence>
<dbReference type="OMA" id="SIIFHNP"/>
<dbReference type="EMBL" id="CM004387">
    <property type="protein sequence ID" value="OAY61186.1"/>
    <property type="molecule type" value="Genomic_DNA"/>
</dbReference>
<evidence type="ECO:0000313" key="4">
    <source>
        <dbReference type="Proteomes" id="UP000091857"/>
    </source>
</evidence>
<keyword evidence="2" id="KW-0472">Membrane</keyword>
<comment type="caution">
    <text evidence="3">The sequence shown here is derived from an EMBL/GenBank/DDBJ whole genome shotgun (WGS) entry which is preliminary data.</text>
</comment>
<dbReference type="PANTHER" id="PTHR36735:SF1">
    <property type="entry name" value="TRANSMEMBRANE PROTEIN"/>
    <property type="match status" value="1"/>
</dbReference>
<feature type="region of interest" description="Disordered" evidence="1">
    <location>
        <begin position="133"/>
        <end position="171"/>
    </location>
</feature>
<gene>
    <name evidence="3" type="ORF">MANES_01G170100v8</name>
</gene>
<evidence type="ECO:0008006" key="5">
    <source>
        <dbReference type="Google" id="ProtNLM"/>
    </source>
</evidence>
<keyword evidence="2" id="KW-0812">Transmembrane</keyword>
<dbReference type="AlphaFoldDB" id="A0A2C9WMT4"/>
<organism evidence="3 4">
    <name type="scientific">Manihot esculenta</name>
    <name type="common">Cassava</name>
    <name type="synonym">Jatropha manihot</name>
    <dbReference type="NCBI Taxonomy" id="3983"/>
    <lineage>
        <taxon>Eukaryota</taxon>
        <taxon>Viridiplantae</taxon>
        <taxon>Streptophyta</taxon>
        <taxon>Embryophyta</taxon>
        <taxon>Tracheophyta</taxon>
        <taxon>Spermatophyta</taxon>
        <taxon>Magnoliopsida</taxon>
        <taxon>eudicotyledons</taxon>
        <taxon>Gunneridae</taxon>
        <taxon>Pentapetalae</taxon>
        <taxon>rosids</taxon>
        <taxon>fabids</taxon>
        <taxon>Malpighiales</taxon>
        <taxon>Euphorbiaceae</taxon>
        <taxon>Crotonoideae</taxon>
        <taxon>Manihoteae</taxon>
        <taxon>Manihot</taxon>
    </lineage>
</organism>
<keyword evidence="4" id="KW-1185">Reference proteome</keyword>
<keyword evidence="2" id="KW-1133">Transmembrane helix</keyword>
<name>A0A2C9WMT4_MANES</name>
<proteinExistence type="predicted"/>
<protein>
    <recommendedName>
        <fullName evidence="5">Transmembrane protein</fullName>
    </recommendedName>
</protein>
<accession>A0A2C9WMT4</accession>
<dbReference type="Proteomes" id="UP000091857">
    <property type="component" value="Chromosome 1"/>
</dbReference>
<dbReference type="OrthoDB" id="1930702at2759"/>
<sequence>MAMACVFLTPPPPLLSITASKSHHSSLITTHSAILPFTSSSTPLRPKTAFHFHKILLRETHVWRTYATPEEALPSDTVTPLESSQQIVFSTDDGTANIISALLFVAFAVLSILTVGVIYLGVTDFLEKREKEKFEKEEKATKKKNGKKRRVRARAGPRGFGQKINEDDDDD</sequence>
<feature type="compositionally biased region" description="Basic residues" evidence="1">
    <location>
        <begin position="141"/>
        <end position="155"/>
    </location>
</feature>